<reference evidence="1" key="2">
    <citation type="journal article" date="2015" name="Fish Shellfish Immunol.">
        <title>Early steps in the European eel (Anguilla anguilla)-Vibrio vulnificus interaction in the gills: Role of the RtxA13 toxin.</title>
        <authorList>
            <person name="Callol A."/>
            <person name="Pajuelo D."/>
            <person name="Ebbesson L."/>
            <person name="Teles M."/>
            <person name="MacKenzie S."/>
            <person name="Amaro C."/>
        </authorList>
    </citation>
    <scope>NUCLEOTIDE SEQUENCE</scope>
</reference>
<organism evidence="1">
    <name type="scientific">Anguilla anguilla</name>
    <name type="common">European freshwater eel</name>
    <name type="synonym">Muraena anguilla</name>
    <dbReference type="NCBI Taxonomy" id="7936"/>
    <lineage>
        <taxon>Eukaryota</taxon>
        <taxon>Metazoa</taxon>
        <taxon>Chordata</taxon>
        <taxon>Craniata</taxon>
        <taxon>Vertebrata</taxon>
        <taxon>Euteleostomi</taxon>
        <taxon>Actinopterygii</taxon>
        <taxon>Neopterygii</taxon>
        <taxon>Teleostei</taxon>
        <taxon>Anguilliformes</taxon>
        <taxon>Anguillidae</taxon>
        <taxon>Anguilla</taxon>
    </lineage>
</organism>
<name>A0A0E9SJX3_ANGAN</name>
<proteinExistence type="predicted"/>
<accession>A0A0E9SJX3</accession>
<dbReference type="EMBL" id="GBXM01067799">
    <property type="protein sequence ID" value="JAH40778.1"/>
    <property type="molecule type" value="Transcribed_RNA"/>
</dbReference>
<protein>
    <submittedName>
        <fullName evidence="1">Uncharacterized protein</fullName>
    </submittedName>
</protein>
<reference evidence="1" key="1">
    <citation type="submission" date="2014-11" db="EMBL/GenBank/DDBJ databases">
        <authorList>
            <person name="Amaro Gonzalez C."/>
        </authorList>
    </citation>
    <scope>NUCLEOTIDE SEQUENCE</scope>
</reference>
<evidence type="ECO:0000313" key="1">
    <source>
        <dbReference type="EMBL" id="JAH40778.1"/>
    </source>
</evidence>
<dbReference type="AlphaFoldDB" id="A0A0E9SJX3"/>
<sequence>MVHSGTPTPSPPDLNWIGSKISYI</sequence>